<name>A0A077R6M2_9BASI</name>
<reference evidence="1" key="1">
    <citation type="journal article" date="2014" name="Genome Biol. Evol.">
        <title>Gene Loss Rather Than Gene Gain Is Associated with a Host Jump from Monocots to Dicots in the Smut Fungus Melanopsichium pennsylvanicum.</title>
        <authorList>
            <person name="Sharma R."/>
            <person name="Mishra B."/>
            <person name="Runge F."/>
            <person name="Thines M."/>
        </authorList>
    </citation>
    <scope>NUCLEOTIDE SEQUENCE</scope>
    <source>
        <strain evidence="1">4</strain>
    </source>
</reference>
<dbReference type="EMBL" id="HG529622">
    <property type="protein sequence ID" value="CDI54638.1"/>
    <property type="molecule type" value="Genomic_DNA"/>
</dbReference>
<protein>
    <submittedName>
        <fullName evidence="1">Uncharacterized protein</fullName>
    </submittedName>
</protein>
<sequence length="87" mass="9572">MPSNGRRSPSVFRGGGNMAKARKIWHKSPDLSSAAAIFRTKKTSSETTGHKHIGFVSPTSSSELFQYDNLDHTMALIGSPYSMTAWR</sequence>
<dbReference type="AlphaFoldDB" id="A0A077R6M2"/>
<organism evidence="1">
    <name type="scientific">Melanopsichium pennsylvanicum 4</name>
    <dbReference type="NCBI Taxonomy" id="1398559"/>
    <lineage>
        <taxon>Eukaryota</taxon>
        <taxon>Fungi</taxon>
        <taxon>Dikarya</taxon>
        <taxon>Basidiomycota</taxon>
        <taxon>Ustilaginomycotina</taxon>
        <taxon>Ustilaginomycetes</taxon>
        <taxon>Ustilaginales</taxon>
        <taxon>Ustilaginaceae</taxon>
        <taxon>Melanopsichium</taxon>
    </lineage>
</organism>
<proteinExistence type="predicted"/>
<evidence type="ECO:0000313" key="1">
    <source>
        <dbReference type="EMBL" id="CDI54638.1"/>
    </source>
</evidence>
<accession>A0A077R6M2</accession>